<evidence type="ECO:0000256" key="1">
    <source>
        <dbReference type="ARBA" id="ARBA00001933"/>
    </source>
</evidence>
<evidence type="ECO:0000259" key="6">
    <source>
        <dbReference type="Pfam" id="PF00266"/>
    </source>
</evidence>
<evidence type="ECO:0000256" key="4">
    <source>
        <dbReference type="PIRSR" id="PIRSR000524-1"/>
    </source>
</evidence>
<organism evidence="7 8">
    <name type="scientific">Agathobacter rectalis</name>
    <dbReference type="NCBI Taxonomy" id="39491"/>
    <lineage>
        <taxon>Bacteria</taxon>
        <taxon>Bacillati</taxon>
        <taxon>Bacillota</taxon>
        <taxon>Clostridia</taxon>
        <taxon>Lachnospirales</taxon>
        <taxon>Lachnospiraceae</taxon>
        <taxon>Agathobacter</taxon>
    </lineage>
</organism>
<proteinExistence type="inferred from homology"/>
<dbReference type="GO" id="GO:0004760">
    <property type="term" value="F:L-serine-pyruvate transaminase activity"/>
    <property type="evidence" value="ECO:0007669"/>
    <property type="project" value="TreeGrafter"/>
</dbReference>
<protein>
    <submittedName>
        <fullName evidence="7">Alanine--glyoxylate aminotransferase family protein</fullName>
    </submittedName>
</protein>
<evidence type="ECO:0000313" key="8">
    <source>
        <dbReference type="Proteomes" id="UP000285290"/>
    </source>
</evidence>
<dbReference type="SUPFAM" id="SSF53383">
    <property type="entry name" value="PLP-dependent transferases"/>
    <property type="match status" value="1"/>
</dbReference>
<evidence type="ECO:0000313" key="7">
    <source>
        <dbReference type="EMBL" id="RHE31687.1"/>
    </source>
</evidence>
<keyword evidence="3 5" id="KW-0663">Pyridoxal phosphate</keyword>
<gene>
    <name evidence="7" type="ORF">DW753_09760</name>
</gene>
<dbReference type="Gene3D" id="3.40.640.10">
    <property type="entry name" value="Type I PLP-dependent aspartate aminotransferase-like (Major domain)"/>
    <property type="match status" value="1"/>
</dbReference>
<keyword evidence="7" id="KW-0032">Aminotransferase</keyword>
<reference evidence="7 8" key="1">
    <citation type="submission" date="2018-08" db="EMBL/GenBank/DDBJ databases">
        <title>A genome reference for cultivated species of the human gut microbiota.</title>
        <authorList>
            <person name="Zou Y."/>
            <person name="Xue W."/>
            <person name="Luo G."/>
        </authorList>
    </citation>
    <scope>NUCLEOTIDE SEQUENCE [LARGE SCALE GENOMIC DNA]</scope>
    <source>
        <strain evidence="7 8">AM29-10</strain>
    </source>
</reference>
<dbReference type="PANTHER" id="PTHR21152">
    <property type="entry name" value="AMINOTRANSFERASE CLASS V"/>
    <property type="match status" value="1"/>
</dbReference>
<comment type="caution">
    <text evidence="7">The sequence shown here is derived from an EMBL/GenBank/DDBJ whole genome shotgun (WGS) entry which is preliminary data.</text>
</comment>
<evidence type="ECO:0000256" key="2">
    <source>
        <dbReference type="ARBA" id="ARBA00009236"/>
    </source>
</evidence>
<dbReference type="Gene3D" id="3.90.1150.10">
    <property type="entry name" value="Aspartate Aminotransferase, domain 1"/>
    <property type="match status" value="1"/>
</dbReference>
<sequence length="358" mass="40085">MLNFTVGPVMSNEKVLRIASNSAPYFRTAEFSEIMLQNEQMMLDNLNAPDGSRCVFLTTSGTGAMESVVMNVLNNKDKVLVINGGSFGKRFLELSQLHDLDTTEIKVAFGHQIRSEQLEYFKNKGYTALLVNMHETSSGNLYDMNLIASFCKCNGILLIVDAISSFIADEVDMTELNAAVVITGSQKALAVQAGVSIVALNREALERVKSNKEKCMYLSLKEALLNAERGQTPFTPAVTTLLQINERLFEINQDGGILNERKKIIARANEFRKFISEFQFKFVPENMSNAVTCLKTEKVKATDIIALMKDEYNIWLCPNGGEFKEQVFRIGHIGNITDCDMQKLKAAFIDLKKRNIIF</sequence>
<dbReference type="Proteomes" id="UP000285290">
    <property type="component" value="Unassembled WGS sequence"/>
</dbReference>
<feature type="modified residue" description="N6-(pyridoxal phosphate)lysine" evidence="5">
    <location>
        <position position="187"/>
    </location>
</feature>
<dbReference type="Pfam" id="PF00266">
    <property type="entry name" value="Aminotran_5"/>
    <property type="match status" value="1"/>
</dbReference>
<feature type="domain" description="Aminotransferase class V" evidence="6">
    <location>
        <begin position="27"/>
        <end position="314"/>
    </location>
</feature>
<dbReference type="EMBL" id="QSKC01000011">
    <property type="protein sequence ID" value="RHE31687.1"/>
    <property type="molecule type" value="Genomic_DNA"/>
</dbReference>
<dbReference type="GO" id="GO:0019265">
    <property type="term" value="P:glycine biosynthetic process, by transamination of glyoxylate"/>
    <property type="evidence" value="ECO:0007669"/>
    <property type="project" value="TreeGrafter"/>
</dbReference>
<comment type="cofactor">
    <cofactor evidence="1 5">
        <name>pyridoxal 5'-phosphate</name>
        <dbReference type="ChEBI" id="CHEBI:597326"/>
    </cofactor>
</comment>
<feature type="binding site" evidence="4">
    <location>
        <position position="329"/>
    </location>
    <ligand>
        <name>substrate</name>
    </ligand>
</feature>
<dbReference type="InterPro" id="IPR015424">
    <property type="entry name" value="PyrdxlP-dep_Trfase"/>
</dbReference>
<dbReference type="InterPro" id="IPR015422">
    <property type="entry name" value="PyrdxlP-dep_Trfase_small"/>
</dbReference>
<keyword evidence="7" id="KW-0808">Transferase</keyword>
<dbReference type="InterPro" id="IPR000192">
    <property type="entry name" value="Aminotrans_V_dom"/>
</dbReference>
<name>A0A414IT24_9FIRM</name>
<dbReference type="PANTHER" id="PTHR21152:SF40">
    <property type="entry name" value="ALANINE--GLYOXYLATE AMINOTRANSFERASE"/>
    <property type="match status" value="1"/>
</dbReference>
<dbReference type="InterPro" id="IPR015421">
    <property type="entry name" value="PyrdxlP-dep_Trfase_major"/>
</dbReference>
<dbReference type="GO" id="GO:0008453">
    <property type="term" value="F:alanine-glyoxylate transaminase activity"/>
    <property type="evidence" value="ECO:0007669"/>
    <property type="project" value="TreeGrafter"/>
</dbReference>
<dbReference type="AlphaFoldDB" id="A0A414IT24"/>
<accession>A0A414IT24</accession>
<dbReference type="PIRSF" id="PIRSF000524">
    <property type="entry name" value="SPT"/>
    <property type="match status" value="1"/>
</dbReference>
<dbReference type="InterPro" id="IPR024169">
    <property type="entry name" value="SP_NH2Trfase/AEP_transaminase"/>
</dbReference>
<evidence type="ECO:0000256" key="5">
    <source>
        <dbReference type="PIRSR" id="PIRSR000524-50"/>
    </source>
</evidence>
<comment type="similarity">
    <text evidence="2">Belongs to the class-V pyridoxal-phosphate-dependent aminotransferase family.</text>
</comment>
<evidence type="ECO:0000256" key="3">
    <source>
        <dbReference type="ARBA" id="ARBA00022898"/>
    </source>
</evidence>